<proteinExistence type="predicted"/>
<reference evidence="1" key="2">
    <citation type="journal article" date="2015" name="Fish Shellfish Immunol.">
        <title>Early steps in the European eel (Anguilla anguilla)-Vibrio vulnificus interaction in the gills: Role of the RtxA13 toxin.</title>
        <authorList>
            <person name="Callol A."/>
            <person name="Pajuelo D."/>
            <person name="Ebbesson L."/>
            <person name="Teles M."/>
            <person name="MacKenzie S."/>
            <person name="Amaro C."/>
        </authorList>
    </citation>
    <scope>NUCLEOTIDE SEQUENCE</scope>
</reference>
<name>A0A0E9RV36_ANGAN</name>
<dbReference type="AlphaFoldDB" id="A0A0E9RV36"/>
<accession>A0A0E9RV36</accession>
<sequence length="30" mass="3649">MNRIERICTVYQSSFLFSEMAVTDQKYLFK</sequence>
<reference evidence="1" key="1">
    <citation type="submission" date="2014-11" db="EMBL/GenBank/DDBJ databases">
        <authorList>
            <person name="Amaro Gonzalez C."/>
        </authorList>
    </citation>
    <scope>NUCLEOTIDE SEQUENCE</scope>
</reference>
<dbReference type="EMBL" id="GBXM01075603">
    <property type="protein sequence ID" value="JAH32974.1"/>
    <property type="molecule type" value="Transcribed_RNA"/>
</dbReference>
<protein>
    <submittedName>
        <fullName evidence="1">Uncharacterized protein</fullName>
    </submittedName>
</protein>
<evidence type="ECO:0000313" key="1">
    <source>
        <dbReference type="EMBL" id="JAH32974.1"/>
    </source>
</evidence>
<organism evidence="1">
    <name type="scientific">Anguilla anguilla</name>
    <name type="common">European freshwater eel</name>
    <name type="synonym">Muraena anguilla</name>
    <dbReference type="NCBI Taxonomy" id="7936"/>
    <lineage>
        <taxon>Eukaryota</taxon>
        <taxon>Metazoa</taxon>
        <taxon>Chordata</taxon>
        <taxon>Craniata</taxon>
        <taxon>Vertebrata</taxon>
        <taxon>Euteleostomi</taxon>
        <taxon>Actinopterygii</taxon>
        <taxon>Neopterygii</taxon>
        <taxon>Teleostei</taxon>
        <taxon>Anguilliformes</taxon>
        <taxon>Anguillidae</taxon>
        <taxon>Anguilla</taxon>
    </lineage>
</organism>